<dbReference type="Pfam" id="PF20431">
    <property type="entry name" value="E_motif"/>
    <property type="match status" value="1"/>
</dbReference>
<comment type="caution">
    <text evidence="3">The sequence shown here is derived from an EMBL/GenBank/DDBJ whole genome shotgun (WGS) entry which is preliminary data.</text>
</comment>
<dbReference type="PANTHER" id="PTHR47926">
    <property type="entry name" value="PENTATRICOPEPTIDE REPEAT-CONTAINING PROTEIN"/>
    <property type="match status" value="1"/>
</dbReference>
<accession>A0AAD7VG48</accession>
<sequence length="766" mass="86066">MNTLLTFTYGFRLLVRGNNQFSQPRIFCTIQGRASPCESSNISGKFASLLDNCLDAFSLRKVHACVFVYGFGNSNFLGSKLLNCYAKFGMLAESRWVFNRIINSNLSLWNSILVGYFRAGHYDEVLSRYLNLKEMGIGLDGSSVTFGLKSCNELGLLEYGRGMHVDAFKFDLNADCFVGSSLIGFYSKHGKIEDASRVFDEITNKDLVAYTSMITGYARCRDYCAYEAFRVVDSMQKQQLHPNRVTLVSLLQAAAQLEAIKEGREIHGYSIRKGIGRSDEIFETSLVDMYHKCGDPKMAACIFGKMDARTVCSWNTMIAGHLHMGQPSEAFYIFWQMIHENFVPDMVTLANAIFCCAELKYLHEGKSIHGYIVRIGAQLDLVCTTALVDLYSKFNIVLAGRMLDSSGNRDAVLYNVMVAGYLHREFSWEALKAFIEMVATGIKPNIGSILNILSAVSNMKDIRRGRGIHAHVLRHGFIGNVEIENQIINTYAKCGCILYAREVFNRMTYRDLISWTTMMIGYVHNGHADETICLFRLMRRETLDLDSIVLVSIINSLITTYAKCGRVDLARYLFEHMTERCLTSWNAIIAAYAMHGNCVEVLNLFDEMKTEKFGPDEVTFTSILTACSHSGMVEEGLQLFRTMVKEYSMLPCEVHYSCMVDLLSRAGRLEEAYDLVKCMPSTQSSSALPALLSACRVYGDTEMGEIIGRKILELAPERSTSYALVSNLYAEGGKWDEVTRIRAMTKEKGTKCTPGCSLIELQACEM</sequence>
<organism evidence="3 4">
    <name type="scientific">Quillaja saponaria</name>
    <name type="common">Soap bark tree</name>
    <dbReference type="NCBI Taxonomy" id="32244"/>
    <lineage>
        <taxon>Eukaryota</taxon>
        <taxon>Viridiplantae</taxon>
        <taxon>Streptophyta</taxon>
        <taxon>Embryophyta</taxon>
        <taxon>Tracheophyta</taxon>
        <taxon>Spermatophyta</taxon>
        <taxon>Magnoliopsida</taxon>
        <taxon>eudicotyledons</taxon>
        <taxon>Gunneridae</taxon>
        <taxon>Pentapetalae</taxon>
        <taxon>rosids</taxon>
        <taxon>fabids</taxon>
        <taxon>Fabales</taxon>
        <taxon>Quillajaceae</taxon>
        <taxon>Quillaja</taxon>
    </lineage>
</organism>
<dbReference type="FunFam" id="1.25.40.10:FF:000090">
    <property type="entry name" value="Pentatricopeptide repeat-containing protein, chloroplastic"/>
    <property type="match status" value="1"/>
</dbReference>
<feature type="repeat" description="PPR" evidence="2">
    <location>
        <begin position="511"/>
        <end position="545"/>
    </location>
</feature>
<dbReference type="Gene3D" id="1.25.40.10">
    <property type="entry name" value="Tetratricopeptide repeat domain"/>
    <property type="match status" value="5"/>
</dbReference>
<dbReference type="GO" id="GO:0003723">
    <property type="term" value="F:RNA binding"/>
    <property type="evidence" value="ECO:0007669"/>
    <property type="project" value="InterPro"/>
</dbReference>
<dbReference type="PROSITE" id="PS51375">
    <property type="entry name" value="PPR"/>
    <property type="match status" value="7"/>
</dbReference>
<gene>
    <name evidence="3" type="ORF">O6P43_004435</name>
</gene>
<feature type="repeat" description="PPR" evidence="2">
    <location>
        <begin position="206"/>
        <end position="242"/>
    </location>
</feature>
<dbReference type="GO" id="GO:0009451">
    <property type="term" value="P:RNA modification"/>
    <property type="evidence" value="ECO:0007669"/>
    <property type="project" value="InterPro"/>
</dbReference>
<dbReference type="InterPro" id="IPR002885">
    <property type="entry name" value="PPR_rpt"/>
</dbReference>
<feature type="repeat" description="PPR" evidence="2">
    <location>
        <begin position="581"/>
        <end position="615"/>
    </location>
</feature>
<keyword evidence="4" id="KW-1185">Reference proteome</keyword>
<feature type="repeat" description="PPR" evidence="2">
    <location>
        <begin position="310"/>
        <end position="344"/>
    </location>
</feature>
<dbReference type="EMBL" id="JARAOO010000003">
    <property type="protein sequence ID" value="KAJ7974349.1"/>
    <property type="molecule type" value="Genomic_DNA"/>
</dbReference>
<reference evidence="3" key="1">
    <citation type="journal article" date="2023" name="Science">
        <title>Elucidation of the pathway for biosynthesis of saponin adjuvants from the soapbark tree.</title>
        <authorList>
            <person name="Reed J."/>
            <person name="Orme A."/>
            <person name="El-Demerdash A."/>
            <person name="Owen C."/>
            <person name="Martin L.B.B."/>
            <person name="Misra R.C."/>
            <person name="Kikuchi S."/>
            <person name="Rejzek M."/>
            <person name="Martin A.C."/>
            <person name="Harkess A."/>
            <person name="Leebens-Mack J."/>
            <person name="Louveau T."/>
            <person name="Stephenson M.J."/>
            <person name="Osbourn A."/>
        </authorList>
    </citation>
    <scope>NUCLEOTIDE SEQUENCE</scope>
    <source>
        <strain evidence="3">S10</strain>
    </source>
</reference>
<dbReference type="Pfam" id="PF01535">
    <property type="entry name" value="PPR"/>
    <property type="match status" value="9"/>
</dbReference>
<dbReference type="Proteomes" id="UP001163823">
    <property type="component" value="Chromosome 3"/>
</dbReference>
<dbReference type="Pfam" id="PF13812">
    <property type="entry name" value="PPR_3"/>
    <property type="match status" value="1"/>
</dbReference>
<name>A0AAD7VG48_QUISA</name>
<dbReference type="Pfam" id="PF13041">
    <property type="entry name" value="PPR_2"/>
    <property type="match status" value="2"/>
</dbReference>
<evidence type="ECO:0000256" key="2">
    <source>
        <dbReference type="PROSITE-ProRule" id="PRU00708"/>
    </source>
</evidence>
<evidence type="ECO:0000313" key="4">
    <source>
        <dbReference type="Proteomes" id="UP001163823"/>
    </source>
</evidence>
<feature type="repeat" description="PPR" evidence="2">
    <location>
        <begin position="105"/>
        <end position="139"/>
    </location>
</feature>
<feature type="repeat" description="PPR" evidence="2">
    <location>
        <begin position="410"/>
        <end position="444"/>
    </location>
</feature>
<keyword evidence="1" id="KW-0677">Repeat</keyword>
<evidence type="ECO:0000313" key="3">
    <source>
        <dbReference type="EMBL" id="KAJ7974349.1"/>
    </source>
</evidence>
<dbReference type="AlphaFoldDB" id="A0AAD7VG48"/>
<dbReference type="FunFam" id="1.25.40.10:FF:000381">
    <property type="entry name" value="Pentatricopeptide repeat-containing protein"/>
    <property type="match status" value="1"/>
</dbReference>
<feature type="repeat" description="PPR" evidence="2">
    <location>
        <begin position="616"/>
        <end position="646"/>
    </location>
</feature>
<dbReference type="KEGG" id="qsa:O6P43_004435"/>
<dbReference type="InterPro" id="IPR011990">
    <property type="entry name" value="TPR-like_helical_dom_sf"/>
</dbReference>
<dbReference type="NCBIfam" id="TIGR00756">
    <property type="entry name" value="PPR"/>
    <property type="match status" value="5"/>
</dbReference>
<dbReference type="InterPro" id="IPR046960">
    <property type="entry name" value="PPR_At4g14850-like_plant"/>
</dbReference>
<dbReference type="PANTHER" id="PTHR47926:SF452">
    <property type="entry name" value="PENTATRICOPEPTIDE REPEAT-CONTAINING PROTEIN"/>
    <property type="match status" value="1"/>
</dbReference>
<evidence type="ECO:0000256" key="1">
    <source>
        <dbReference type="ARBA" id="ARBA00022737"/>
    </source>
</evidence>
<protein>
    <submittedName>
        <fullName evidence="3">Pentatricopeptide repeat-containing protein</fullName>
    </submittedName>
</protein>
<proteinExistence type="predicted"/>
<dbReference type="InterPro" id="IPR046848">
    <property type="entry name" value="E_motif"/>
</dbReference>